<accession>A0A8S9G240</accession>
<evidence type="ECO:0000256" key="1">
    <source>
        <dbReference type="SAM" id="MobiDB-lite"/>
    </source>
</evidence>
<dbReference type="AlphaFoldDB" id="A0A8S9G240"/>
<protein>
    <submittedName>
        <fullName evidence="2">Uncharacterized protein</fullName>
    </submittedName>
</protein>
<comment type="caution">
    <text evidence="2">The sequence shown here is derived from an EMBL/GenBank/DDBJ whole genome shotgun (WGS) entry which is preliminary data.</text>
</comment>
<sequence length="552" mass="62649">MMSTRRLKLGRGAEAVPNHDPLVDGHRRLIGEVFFLRSLVQNMMAHRDLLIQQVKASARWELMKEWLEKRVEHWDPEEEYRRHLLLSGGIDQQSGSFSRVSAPRSVVGSRFSEDPSKMALFSPLWIFSACFSGGRSSMDVGVAPDLEITQGPEGSLGTRKLRLGSERWALNPEVSGFLEYRLLESGDWEPGGFSLDPGIMTGARRLYEDPKISSLDPDRTWNPEASHGVYLLYKIIFRTLRPYRNPRVLPQILRSLRGTRRLSGNPENPEYLFFAGTVLRLPRQDCYQYLFGFRILPLGSWPLSISYDVFNFCKKSLTGLEGAGLGVMTQVPGFDAFHIWINRDYELQANALVRWSCESYQATLQDRLFVGPVSHIQQQSGSGISKATSQPLCDPSFHQISSWSSYLFQIRSSDPFKAVYQSYQRPLRSLCATPYSIRSPLGVHIFSKSGRVILLRRIRKFIMGPADVPLVRYVALDTIVGEKPRLSPDWIKHKLSQGNRNISKPATDRLECDDRNTDKPSSVNTQQPNMHTARSLRSDRAQAEHAFLSVAT</sequence>
<gene>
    <name evidence="2" type="ORF">F2Q68_00020663</name>
</gene>
<organism evidence="2 3">
    <name type="scientific">Brassica cretica</name>
    <name type="common">Mustard</name>
    <dbReference type="NCBI Taxonomy" id="69181"/>
    <lineage>
        <taxon>Eukaryota</taxon>
        <taxon>Viridiplantae</taxon>
        <taxon>Streptophyta</taxon>
        <taxon>Embryophyta</taxon>
        <taxon>Tracheophyta</taxon>
        <taxon>Spermatophyta</taxon>
        <taxon>Magnoliopsida</taxon>
        <taxon>eudicotyledons</taxon>
        <taxon>Gunneridae</taxon>
        <taxon>Pentapetalae</taxon>
        <taxon>rosids</taxon>
        <taxon>malvids</taxon>
        <taxon>Brassicales</taxon>
        <taxon>Brassicaceae</taxon>
        <taxon>Brassiceae</taxon>
        <taxon>Brassica</taxon>
    </lineage>
</organism>
<feature type="compositionally biased region" description="Polar residues" evidence="1">
    <location>
        <begin position="519"/>
        <end position="532"/>
    </location>
</feature>
<reference evidence="2" key="1">
    <citation type="submission" date="2019-12" db="EMBL/GenBank/DDBJ databases">
        <title>Genome sequencing and annotation of Brassica cretica.</title>
        <authorList>
            <person name="Studholme D.J."/>
            <person name="Sarris P.F."/>
        </authorList>
    </citation>
    <scope>NUCLEOTIDE SEQUENCE</scope>
    <source>
        <strain evidence="2">PFS-001/15</strain>
        <tissue evidence="2">Leaf</tissue>
    </source>
</reference>
<feature type="region of interest" description="Disordered" evidence="1">
    <location>
        <begin position="497"/>
        <end position="538"/>
    </location>
</feature>
<proteinExistence type="predicted"/>
<evidence type="ECO:0000313" key="3">
    <source>
        <dbReference type="Proteomes" id="UP000712281"/>
    </source>
</evidence>
<feature type="compositionally biased region" description="Basic and acidic residues" evidence="1">
    <location>
        <begin position="506"/>
        <end position="518"/>
    </location>
</feature>
<dbReference type="EMBL" id="QGKW02002228">
    <property type="protein sequence ID" value="KAF2538647.1"/>
    <property type="molecule type" value="Genomic_DNA"/>
</dbReference>
<name>A0A8S9G240_BRACR</name>
<dbReference type="Proteomes" id="UP000712281">
    <property type="component" value="Unassembled WGS sequence"/>
</dbReference>
<evidence type="ECO:0000313" key="2">
    <source>
        <dbReference type="EMBL" id="KAF2538647.1"/>
    </source>
</evidence>